<dbReference type="Proteomes" id="UP001305779">
    <property type="component" value="Unassembled WGS sequence"/>
</dbReference>
<feature type="signal peptide" evidence="1">
    <location>
        <begin position="1"/>
        <end position="23"/>
    </location>
</feature>
<reference evidence="2 3" key="1">
    <citation type="journal article" date="2023" name="G3 (Bethesda)">
        <title>A chromosome-level genome assembly of Zasmidium syzygii isolated from banana leaves.</title>
        <authorList>
            <person name="van Westerhoven A.C."/>
            <person name="Mehrabi R."/>
            <person name="Talebi R."/>
            <person name="Steentjes M.B.F."/>
            <person name="Corcolon B."/>
            <person name="Chong P.A."/>
            <person name="Kema G.H.J."/>
            <person name="Seidl M.F."/>
        </authorList>
    </citation>
    <scope>NUCLEOTIDE SEQUENCE [LARGE SCALE GENOMIC DNA]</scope>
    <source>
        <strain evidence="2 3">P124</strain>
    </source>
</reference>
<accession>A0ABR0EFC7</accession>
<evidence type="ECO:0000313" key="2">
    <source>
        <dbReference type="EMBL" id="KAK4499990.1"/>
    </source>
</evidence>
<gene>
    <name evidence="2" type="ORF">PRZ48_008176</name>
</gene>
<sequence>MGPFLRSILAAGALSSFIPFVSADLSDDCNGGPMDGHKSYGNLDKPDTFCDTQWRNGLSVTGIEVWATAWQIKGIQLTYSDGTKPPLQGQAEGDRHQSINWNESDRITRMKLAINYAGDALGLVHVEVGSKSLDVRSDTGSFDGDDITLATGILLGANGVAGGFVDRWTPLFMGEHNGKAQITNIVMDDSIDDLNAKQQGMEFLALDSVYFQNSNPPGGEKQGWNFQGKSGKAVSSSLSTTQTTTYGLTQSVEISASVEVPEIAKVSVQSTTTGKWEYADATTTTASDTDTTELDWDMSNDNLAPGHAMNCTAMTIKGVYDGGYTATVAFQVNGQSFDMKQHGSFKSIGYLKAWRNCGDVLVSEIPGDATVADGISGGSRRRSEGEGVAREFFA</sequence>
<proteinExistence type="predicted"/>
<keyword evidence="3" id="KW-1185">Reference proteome</keyword>
<dbReference type="EMBL" id="JAXOVC010000006">
    <property type="protein sequence ID" value="KAK4499990.1"/>
    <property type="molecule type" value="Genomic_DNA"/>
</dbReference>
<dbReference type="InterPro" id="IPR004991">
    <property type="entry name" value="Aerolysin-like"/>
</dbReference>
<keyword evidence="1" id="KW-0732">Signal</keyword>
<protein>
    <recommendedName>
        <fullName evidence="4">Jacalin-type lectin domain-containing protein</fullName>
    </recommendedName>
</protein>
<evidence type="ECO:0000256" key="1">
    <source>
        <dbReference type="SAM" id="SignalP"/>
    </source>
</evidence>
<comment type="caution">
    <text evidence="2">The sequence shown here is derived from an EMBL/GenBank/DDBJ whole genome shotgun (WGS) entry which is preliminary data.</text>
</comment>
<dbReference type="Pfam" id="PF03318">
    <property type="entry name" value="ETX_MTX2"/>
    <property type="match status" value="1"/>
</dbReference>
<organism evidence="2 3">
    <name type="scientific">Zasmidium cellare</name>
    <name type="common">Wine cellar mold</name>
    <name type="synonym">Racodium cellare</name>
    <dbReference type="NCBI Taxonomy" id="395010"/>
    <lineage>
        <taxon>Eukaryota</taxon>
        <taxon>Fungi</taxon>
        <taxon>Dikarya</taxon>
        <taxon>Ascomycota</taxon>
        <taxon>Pezizomycotina</taxon>
        <taxon>Dothideomycetes</taxon>
        <taxon>Dothideomycetidae</taxon>
        <taxon>Mycosphaerellales</taxon>
        <taxon>Mycosphaerellaceae</taxon>
        <taxon>Zasmidium</taxon>
    </lineage>
</organism>
<name>A0ABR0EFC7_ZASCE</name>
<feature type="chain" id="PRO_5045125073" description="Jacalin-type lectin domain-containing protein" evidence="1">
    <location>
        <begin position="24"/>
        <end position="394"/>
    </location>
</feature>
<evidence type="ECO:0008006" key="4">
    <source>
        <dbReference type="Google" id="ProtNLM"/>
    </source>
</evidence>
<dbReference type="Gene3D" id="2.170.15.10">
    <property type="entry name" value="Proaerolysin, chain A, domain 3"/>
    <property type="match status" value="1"/>
</dbReference>
<dbReference type="SUPFAM" id="SSF56973">
    <property type="entry name" value="Aerolisin/ETX pore-forming domain"/>
    <property type="match status" value="1"/>
</dbReference>
<evidence type="ECO:0000313" key="3">
    <source>
        <dbReference type="Proteomes" id="UP001305779"/>
    </source>
</evidence>